<keyword evidence="2" id="KW-1185">Reference proteome</keyword>
<evidence type="ECO:0000313" key="2">
    <source>
        <dbReference type="Proteomes" id="UP000324222"/>
    </source>
</evidence>
<dbReference type="Proteomes" id="UP000324222">
    <property type="component" value="Unassembled WGS sequence"/>
</dbReference>
<evidence type="ECO:0000313" key="1">
    <source>
        <dbReference type="EMBL" id="MPD06723.1"/>
    </source>
</evidence>
<comment type="caution">
    <text evidence="1">The sequence shown here is derived from an EMBL/GenBank/DDBJ whole genome shotgun (WGS) entry which is preliminary data.</text>
</comment>
<gene>
    <name evidence="1" type="ORF">E2C01_102548</name>
</gene>
<organism evidence="1 2">
    <name type="scientific">Portunus trituberculatus</name>
    <name type="common">Swimming crab</name>
    <name type="synonym">Neptunus trituberculatus</name>
    <dbReference type="NCBI Taxonomy" id="210409"/>
    <lineage>
        <taxon>Eukaryota</taxon>
        <taxon>Metazoa</taxon>
        <taxon>Ecdysozoa</taxon>
        <taxon>Arthropoda</taxon>
        <taxon>Crustacea</taxon>
        <taxon>Multicrustacea</taxon>
        <taxon>Malacostraca</taxon>
        <taxon>Eumalacostraca</taxon>
        <taxon>Eucarida</taxon>
        <taxon>Decapoda</taxon>
        <taxon>Pleocyemata</taxon>
        <taxon>Brachyura</taxon>
        <taxon>Eubrachyura</taxon>
        <taxon>Portunoidea</taxon>
        <taxon>Portunidae</taxon>
        <taxon>Portuninae</taxon>
        <taxon>Portunus</taxon>
    </lineage>
</organism>
<proteinExistence type="predicted"/>
<name>A0A5B7KDL3_PORTR</name>
<sequence length="65" mass="7328">MYWKEKDSQARYTPGHPQVPVYGRVTPGYQKTGFIIRYSLGETVTQPPHLALRQPGLTQGRPGSE</sequence>
<reference evidence="1 2" key="1">
    <citation type="submission" date="2019-05" db="EMBL/GenBank/DDBJ databases">
        <title>Another draft genome of Portunus trituberculatus and its Hox gene families provides insights of decapod evolution.</title>
        <authorList>
            <person name="Jeong J.-H."/>
            <person name="Song I."/>
            <person name="Kim S."/>
            <person name="Choi T."/>
            <person name="Kim D."/>
            <person name="Ryu S."/>
            <person name="Kim W."/>
        </authorList>
    </citation>
    <scope>NUCLEOTIDE SEQUENCE [LARGE SCALE GENOMIC DNA]</scope>
    <source>
        <tissue evidence="1">Muscle</tissue>
    </source>
</reference>
<dbReference type="AlphaFoldDB" id="A0A5B7KDL3"/>
<protein>
    <submittedName>
        <fullName evidence="1">Uncharacterized protein</fullName>
    </submittedName>
</protein>
<accession>A0A5B7KDL3</accession>
<dbReference type="EMBL" id="VSRR010152670">
    <property type="protein sequence ID" value="MPD06723.1"/>
    <property type="molecule type" value="Genomic_DNA"/>
</dbReference>